<evidence type="ECO:0000256" key="1">
    <source>
        <dbReference type="ARBA" id="ARBA00004651"/>
    </source>
</evidence>
<accession>A0A927ECC4</accession>
<organism evidence="7 8">
    <name type="scientific">Bosea spartocytisi</name>
    <dbReference type="NCBI Taxonomy" id="2773451"/>
    <lineage>
        <taxon>Bacteria</taxon>
        <taxon>Pseudomonadati</taxon>
        <taxon>Pseudomonadota</taxon>
        <taxon>Alphaproteobacteria</taxon>
        <taxon>Hyphomicrobiales</taxon>
        <taxon>Boseaceae</taxon>
        <taxon>Bosea</taxon>
    </lineage>
</organism>
<dbReference type="EMBL" id="JACXWY010000007">
    <property type="protein sequence ID" value="MBD3846706.1"/>
    <property type="molecule type" value="Genomic_DNA"/>
</dbReference>
<comment type="subcellular location">
    <subcellularLocation>
        <location evidence="1">Cell membrane</location>
        <topology evidence="1">Multi-pass membrane protein</topology>
    </subcellularLocation>
</comment>
<feature type="transmembrane region" description="Helical" evidence="6">
    <location>
        <begin position="288"/>
        <end position="307"/>
    </location>
</feature>
<feature type="transmembrane region" description="Helical" evidence="6">
    <location>
        <begin position="313"/>
        <end position="336"/>
    </location>
</feature>
<dbReference type="SUPFAM" id="SSF103473">
    <property type="entry name" value="MFS general substrate transporter"/>
    <property type="match status" value="1"/>
</dbReference>
<dbReference type="PANTHER" id="PTHR23513">
    <property type="entry name" value="INTEGRAL MEMBRANE EFFLUX PROTEIN-RELATED"/>
    <property type="match status" value="1"/>
</dbReference>
<dbReference type="AlphaFoldDB" id="A0A927ECC4"/>
<dbReference type="CDD" id="cd06173">
    <property type="entry name" value="MFS_MefA_like"/>
    <property type="match status" value="1"/>
</dbReference>
<dbReference type="Proteomes" id="UP000619295">
    <property type="component" value="Unassembled WGS sequence"/>
</dbReference>
<feature type="transmembrane region" description="Helical" evidence="6">
    <location>
        <begin position="348"/>
        <end position="367"/>
    </location>
</feature>
<dbReference type="PANTHER" id="PTHR23513:SF18">
    <property type="entry name" value="INTEGRAL MEMBRANE PROTEIN"/>
    <property type="match status" value="1"/>
</dbReference>
<dbReference type="GO" id="GO:0005886">
    <property type="term" value="C:plasma membrane"/>
    <property type="evidence" value="ECO:0007669"/>
    <property type="project" value="UniProtKB-SubCell"/>
</dbReference>
<feature type="transmembrane region" description="Helical" evidence="6">
    <location>
        <begin position="373"/>
        <end position="397"/>
    </location>
</feature>
<comment type="caution">
    <text evidence="7">The sequence shown here is derived from an EMBL/GenBank/DDBJ whole genome shotgun (WGS) entry which is preliminary data.</text>
</comment>
<evidence type="ECO:0000256" key="5">
    <source>
        <dbReference type="ARBA" id="ARBA00023136"/>
    </source>
</evidence>
<evidence type="ECO:0000256" key="3">
    <source>
        <dbReference type="ARBA" id="ARBA00022692"/>
    </source>
</evidence>
<evidence type="ECO:0000256" key="6">
    <source>
        <dbReference type="SAM" id="Phobius"/>
    </source>
</evidence>
<gene>
    <name evidence="7" type="ORF">IED13_13430</name>
</gene>
<keyword evidence="3 6" id="KW-0812">Transmembrane</keyword>
<sequence>MFILKPLGDKRIGLLWSSQLLSATGAEFYMVAVIWIASALIGRDAGYVSALQSGALLFGSLFAGALTDRWRHATTMVGVSLFRAALLLLLAAASAFGFMSLPLLAVTAGAVALATSVYDPALQATLPILAPGTSIRHAVNGLFDATRRMARILGPSLIALVNGLVPIGQFFAITAGGFLLSALGVRAALKGAPLPAPPETRRGLSSVLDAIMGGARAVRHHRLMHFGLIADFVGNVTWSMGVLLGMALYLRMTSAEPLTAYSLMMTAYGAGNLAANLVLAGITPKRPLLWLVMSKLTFGLGVLLMPFAPNTAALMACAALAAVNGPFENLALLHIIQHDFPPQRIAQVYRLQMCAVFGGSLIGYLAAPSLFAAFGLAPMIATLGAVTLATGLVGLALSRLLHGPRPI</sequence>
<feature type="transmembrane region" description="Helical" evidence="6">
    <location>
        <begin position="226"/>
        <end position="249"/>
    </location>
</feature>
<feature type="transmembrane region" description="Helical" evidence="6">
    <location>
        <begin position="20"/>
        <end position="41"/>
    </location>
</feature>
<keyword evidence="5 6" id="KW-0472">Membrane</keyword>
<dbReference type="Pfam" id="PF07690">
    <property type="entry name" value="MFS_1"/>
    <property type="match status" value="1"/>
</dbReference>
<evidence type="ECO:0000313" key="7">
    <source>
        <dbReference type="EMBL" id="MBD3846706.1"/>
    </source>
</evidence>
<name>A0A927ECC4_9HYPH</name>
<dbReference type="GO" id="GO:0022857">
    <property type="term" value="F:transmembrane transporter activity"/>
    <property type="evidence" value="ECO:0007669"/>
    <property type="project" value="InterPro"/>
</dbReference>
<feature type="transmembrane region" description="Helical" evidence="6">
    <location>
        <begin position="261"/>
        <end position="281"/>
    </location>
</feature>
<keyword evidence="8" id="KW-1185">Reference proteome</keyword>
<protein>
    <submittedName>
        <fullName evidence="7">MFS transporter</fullName>
    </submittedName>
</protein>
<evidence type="ECO:0000313" key="8">
    <source>
        <dbReference type="Proteomes" id="UP000619295"/>
    </source>
</evidence>
<feature type="transmembrane region" description="Helical" evidence="6">
    <location>
        <begin position="86"/>
        <end position="113"/>
    </location>
</feature>
<keyword evidence="4 6" id="KW-1133">Transmembrane helix</keyword>
<feature type="transmembrane region" description="Helical" evidence="6">
    <location>
        <begin position="47"/>
        <end position="66"/>
    </location>
</feature>
<dbReference type="InterPro" id="IPR011701">
    <property type="entry name" value="MFS"/>
</dbReference>
<dbReference type="InterPro" id="IPR036259">
    <property type="entry name" value="MFS_trans_sf"/>
</dbReference>
<dbReference type="RefSeq" id="WP_191124463.1">
    <property type="nucleotide sequence ID" value="NZ_JACXWY010000007.1"/>
</dbReference>
<reference evidence="7" key="1">
    <citation type="submission" date="2020-09" db="EMBL/GenBank/DDBJ databases">
        <title>Bosea spartocytisi sp. nov. a root nodule endophyte of Spartocytisus supranubius in the high mountain ecosystem fo the Teide National Park (Canary Islands, Spain).</title>
        <authorList>
            <person name="Pulido-Suarez L."/>
            <person name="Peix A."/>
            <person name="Igual J.M."/>
            <person name="Socas-Perez N."/>
            <person name="Velazquez E."/>
            <person name="Flores-Felix J.D."/>
            <person name="Leon-Barrios M."/>
        </authorList>
    </citation>
    <scope>NUCLEOTIDE SEQUENCE</scope>
    <source>
        <strain evidence="7">SSUT16</strain>
    </source>
</reference>
<keyword evidence="2" id="KW-1003">Cell membrane</keyword>
<evidence type="ECO:0000256" key="2">
    <source>
        <dbReference type="ARBA" id="ARBA00022475"/>
    </source>
</evidence>
<evidence type="ECO:0000256" key="4">
    <source>
        <dbReference type="ARBA" id="ARBA00022989"/>
    </source>
</evidence>
<proteinExistence type="predicted"/>
<feature type="transmembrane region" description="Helical" evidence="6">
    <location>
        <begin position="157"/>
        <end position="180"/>
    </location>
</feature>
<dbReference type="Gene3D" id="1.20.1250.20">
    <property type="entry name" value="MFS general substrate transporter like domains"/>
    <property type="match status" value="1"/>
</dbReference>